<dbReference type="InterPro" id="IPR036890">
    <property type="entry name" value="HATPase_C_sf"/>
</dbReference>
<protein>
    <recommendedName>
        <fullName evidence="3">histidine kinase</fullName>
        <ecNumber evidence="3">2.7.13.3</ecNumber>
    </recommendedName>
</protein>
<keyword evidence="12 13" id="KW-0472">Membrane</keyword>
<dbReference type="Gene3D" id="3.30.565.10">
    <property type="entry name" value="Histidine kinase-like ATPase, C-terminal domain"/>
    <property type="match status" value="1"/>
</dbReference>
<keyword evidence="7" id="KW-0547">Nucleotide-binding</keyword>
<dbReference type="CDD" id="cd16954">
    <property type="entry name" value="HATPase_PhoQ-like"/>
    <property type="match status" value="1"/>
</dbReference>
<keyword evidence="8" id="KW-0418">Kinase</keyword>
<name>A0A5J6NA69_9PROT</name>
<comment type="subcellular location">
    <subcellularLocation>
        <location evidence="2">Membrane</location>
    </subcellularLocation>
</comment>
<dbReference type="PROSITE" id="PS50885">
    <property type="entry name" value="HAMP"/>
    <property type="match status" value="1"/>
</dbReference>
<evidence type="ECO:0000256" key="11">
    <source>
        <dbReference type="ARBA" id="ARBA00023012"/>
    </source>
</evidence>
<accession>A0A5J6NA69</accession>
<dbReference type="InterPro" id="IPR036097">
    <property type="entry name" value="HisK_dim/P_sf"/>
</dbReference>
<dbReference type="Proteomes" id="UP000325797">
    <property type="component" value="Chromosome"/>
</dbReference>
<evidence type="ECO:0000256" key="10">
    <source>
        <dbReference type="ARBA" id="ARBA00022989"/>
    </source>
</evidence>
<keyword evidence="5" id="KW-0808">Transferase</keyword>
<keyword evidence="6 13" id="KW-0812">Transmembrane</keyword>
<dbReference type="PANTHER" id="PTHR45436:SF5">
    <property type="entry name" value="SENSOR HISTIDINE KINASE TRCS"/>
    <property type="match status" value="1"/>
</dbReference>
<evidence type="ECO:0000259" key="14">
    <source>
        <dbReference type="PROSITE" id="PS50109"/>
    </source>
</evidence>
<organism evidence="16 17">
    <name type="scientific">Hypericibacter adhaerens</name>
    <dbReference type="NCBI Taxonomy" id="2602016"/>
    <lineage>
        <taxon>Bacteria</taxon>
        <taxon>Pseudomonadati</taxon>
        <taxon>Pseudomonadota</taxon>
        <taxon>Alphaproteobacteria</taxon>
        <taxon>Rhodospirillales</taxon>
        <taxon>Dongiaceae</taxon>
        <taxon>Hypericibacter</taxon>
    </lineage>
</organism>
<dbReference type="EMBL" id="CP042582">
    <property type="protein sequence ID" value="QEX24586.1"/>
    <property type="molecule type" value="Genomic_DNA"/>
</dbReference>
<dbReference type="InterPro" id="IPR058619">
    <property type="entry name" value="PhoQ/CarS-like_HATPase"/>
</dbReference>
<dbReference type="RefSeq" id="WP_151119851.1">
    <property type="nucleotide sequence ID" value="NZ_CP042582.1"/>
</dbReference>
<proteinExistence type="predicted"/>
<dbReference type="GO" id="GO:0000155">
    <property type="term" value="F:phosphorelay sensor kinase activity"/>
    <property type="evidence" value="ECO:0007669"/>
    <property type="project" value="InterPro"/>
</dbReference>
<feature type="domain" description="Histidine kinase" evidence="14">
    <location>
        <begin position="245"/>
        <end position="444"/>
    </location>
</feature>
<evidence type="ECO:0000256" key="1">
    <source>
        <dbReference type="ARBA" id="ARBA00000085"/>
    </source>
</evidence>
<evidence type="ECO:0000313" key="17">
    <source>
        <dbReference type="Proteomes" id="UP000325797"/>
    </source>
</evidence>
<dbReference type="GO" id="GO:0005886">
    <property type="term" value="C:plasma membrane"/>
    <property type="evidence" value="ECO:0007669"/>
    <property type="project" value="TreeGrafter"/>
</dbReference>
<dbReference type="InterPro" id="IPR005467">
    <property type="entry name" value="His_kinase_dom"/>
</dbReference>
<reference evidence="16 17" key="1">
    <citation type="submission" date="2019-08" db="EMBL/GenBank/DDBJ databases">
        <title>Hyperibacter terrae gen. nov., sp. nov. and Hyperibacter viscosus sp. nov., two new members in the family Rhodospirillaceae isolated from the rhizosphere of Hypericum perforatum.</title>
        <authorList>
            <person name="Noviana Z."/>
        </authorList>
    </citation>
    <scope>NUCLEOTIDE SEQUENCE [LARGE SCALE GENOMIC DNA]</scope>
    <source>
        <strain evidence="16 17">R5959</strain>
    </source>
</reference>
<dbReference type="InterPro" id="IPR050428">
    <property type="entry name" value="TCS_sensor_his_kinase"/>
</dbReference>
<dbReference type="InterPro" id="IPR003594">
    <property type="entry name" value="HATPase_dom"/>
</dbReference>
<dbReference type="PANTHER" id="PTHR45436">
    <property type="entry name" value="SENSOR HISTIDINE KINASE YKOH"/>
    <property type="match status" value="1"/>
</dbReference>
<evidence type="ECO:0000313" key="16">
    <source>
        <dbReference type="EMBL" id="QEX24586.1"/>
    </source>
</evidence>
<feature type="domain" description="HAMP" evidence="15">
    <location>
        <begin position="186"/>
        <end position="237"/>
    </location>
</feature>
<dbReference type="SUPFAM" id="SSF47384">
    <property type="entry name" value="Homodimeric domain of signal transducing histidine kinase"/>
    <property type="match status" value="1"/>
</dbReference>
<keyword evidence="17" id="KW-1185">Reference proteome</keyword>
<feature type="transmembrane region" description="Helical" evidence="13">
    <location>
        <begin position="166"/>
        <end position="187"/>
    </location>
</feature>
<dbReference type="InterPro" id="IPR003660">
    <property type="entry name" value="HAMP_dom"/>
</dbReference>
<dbReference type="PRINTS" id="PR00344">
    <property type="entry name" value="BCTRLSENSOR"/>
</dbReference>
<dbReference type="Gene3D" id="1.10.287.130">
    <property type="match status" value="1"/>
</dbReference>
<dbReference type="OrthoDB" id="9809567at2"/>
<keyword evidence="4" id="KW-0597">Phosphoprotein</keyword>
<comment type="catalytic activity">
    <reaction evidence="1">
        <text>ATP + protein L-histidine = ADP + protein N-phospho-L-histidine.</text>
        <dbReference type="EC" id="2.7.13.3"/>
    </reaction>
</comment>
<evidence type="ECO:0000256" key="3">
    <source>
        <dbReference type="ARBA" id="ARBA00012438"/>
    </source>
</evidence>
<keyword evidence="9" id="KW-0067">ATP-binding</keyword>
<evidence type="ECO:0000256" key="6">
    <source>
        <dbReference type="ARBA" id="ARBA00022692"/>
    </source>
</evidence>
<evidence type="ECO:0000256" key="8">
    <source>
        <dbReference type="ARBA" id="ARBA00022777"/>
    </source>
</evidence>
<dbReference type="Pfam" id="PF02518">
    <property type="entry name" value="HATPase_c"/>
    <property type="match status" value="1"/>
</dbReference>
<dbReference type="SMART" id="SM00387">
    <property type="entry name" value="HATPase_c"/>
    <property type="match status" value="1"/>
</dbReference>
<evidence type="ECO:0000256" key="5">
    <source>
        <dbReference type="ARBA" id="ARBA00022679"/>
    </source>
</evidence>
<dbReference type="EC" id="2.7.13.3" evidence="3"/>
<dbReference type="KEGG" id="hadh:FRZ61_45270"/>
<keyword evidence="10 13" id="KW-1133">Transmembrane helix</keyword>
<dbReference type="PROSITE" id="PS50109">
    <property type="entry name" value="HIS_KIN"/>
    <property type="match status" value="1"/>
</dbReference>
<gene>
    <name evidence="16" type="ORF">FRZ61_45270</name>
</gene>
<evidence type="ECO:0000259" key="15">
    <source>
        <dbReference type="PROSITE" id="PS50885"/>
    </source>
</evidence>
<evidence type="ECO:0000256" key="7">
    <source>
        <dbReference type="ARBA" id="ARBA00022741"/>
    </source>
</evidence>
<dbReference type="SUPFAM" id="SSF55874">
    <property type="entry name" value="ATPase domain of HSP90 chaperone/DNA topoisomerase II/histidine kinase"/>
    <property type="match status" value="1"/>
</dbReference>
<evidence type="ECO:0000256" key="4">
    <source>
        <dbReference type="ARBA" id="ARBA00022553"/>
    </source>
</evidence>
<dbReference type="InterPro" id="IPR004358">
    <property type="entry name" value="Sig_transdc_His_kin-like_C"/>
</dbReference>
<sequence>MAARSLALRLLVGAGVWIAVALLAGGFALSRLFEDTVERNFDSRLVVLLEGLVAVAELDAQGQPQLTRSVGEPRFDQPYSGWYWEIAEDGKPLLRSRSLWDQDLSLSREPATTEAFSHDVTGPDDEKLRLVEREITLPGSTHRFRFGVAGETSEIDAAVHSFNATLFWSLGLLWLGLIVAMLIQIWFGLQPLRRMRRAVIAVRTGRAQRLDGQFPAEITPLSDELNVLIEHNAAVLERARTQVSNLAHALKTPLSVLTNESSTAEGPLAETVKRQTASMRQQIDHYLARARTAAAAKVLGVRTECAPVAEDLRRTLERIHRDRPVRIEADVPAGLGFRGERQDLEEMLGNLADNACKWAKTRVLVAGRQEGNRIRFTVDDDGPGLRPEQRDAVFHRGKRLDERVPGTGHGLAIVREIAELYDGTVALEDSPLGGLRAILTLPST</sequence>
<evidence type="ECO:0000256" key="9">
    <source>
        <dbReference type="ARBA" id="ARBA00022840"/>
    </source>
</evidence>
<evidence type="ECO:0000256" key="12">
    <source>
        <dbReference type="ARBA" id="ARBA00023136"/>
    </source>
</evidence>
<dbReference type="AlphaFoldDB" id="A0A5J6NA69"/>
<evidence type="ECO:0000256" key="2">
    <source>
        <dbReference type="ARBA" id="ARBA00004370"/>
    </source>
</evidence>
<keyword evidence="11" id="KW-0902">Two-component regulatory system</keyword>
<evidence type="ECO:0000256" key="13">
    <source>
        <dbReference type="SAM" id="Phobius"/>
    </source>
</evidence>